<evidence type="ECO:0000256" key="5">
    <source>
        <dbReference type="ARBA" id="ARBA00011294"/>
    </source>
</evidence>
<dbReference type="PROSITE" id="PS00197">
    <property type="entry name" value="2FE2S_FER_1"/>
    <property type="match status" value="1"/>
</dbReference>
<dbReference type="GO" id="GO:0006099">
    <property type="term" value="P:tricarboxylic acid cycle"/>
    <property type="evidence" value="ECO:0007669"/>
    <property type="project" value="InterPro"/>
</dbReference>
<dbReference type="EMBL" id="QUMX01000046">
    <property type="protein sequence ID" value="REG31670.1"/>
    <property type="molecule type" value="Genomic_DNA"/>
</dbReference>
<keyword evidence="8" id="KW-0004">4Fe-4S</keyword>
<proteinExistence type="inferred from homology"/>
<dbReference type="EC" id="1.3.5.1" evidence="6"/>
<dbReference type="InterPro" id="IPR036010">
    <property type="entry name" value="2Fe-2S_ferredoxin-like_sf"/>
</dbReference>
<evidence type="ECO:0000313" key="15">
    <source>
        <dbReference type="EMBL" id="REG31670.1"/>
    </source>
</evidence>
<dbReference type="GO" id="GO:0051539">
    <property type="term" value="F:4 iron, 4 sulfur cluster binding"/>
    <property type="evidence" value="ECO:0007669"/>
    <property type="project" value="UniProtKB-KW"/>
</dbReference>
<dbReference type="GO" id="GO:0051537">
    <property type="term" value="F:2 iron, 2 sulfur cluster binding"/>
    <property type="evidence" value="ECO:0007669"/>
    <property type="project" value="InterPro"/>
</dbReference>
<accession>A0AAQ0HEH3</accession>
<comment type="subunit">
    <text evidence="5">Part of an enzyme complex containing four subunits: a flavoprotein, an iron-sulfur, cytochrome b-556, and a hydrophobic anchor protein.</text>
</comment>
<dbReference type="SUPFAM" id="SSF46548">
    <property type="entry name" value="alpha-helical ferredoxin"/>
    <property type="match status" value="1"/>
</dbReference>
<dbReference type="GO" id="GO:0009055">
    <property type="term" value="F:electron transfer activity"/>
    <property type="evidence" value="ECO:0007669"/>
    <property type="project" value="InterPro"/>
</dbReference>
<dbReference type="InterPro" id="IPR001041">
    <property type="entry name" value="2Fe-2S_ferredoxin-type"/>
</dbReference>
<dbReference type="InterPro" id="IPR050573">
    <property type="entry name" value="SDH/FRD_Iron-Sulfur"/>
</dbReference>
<evidence type="ECO:0000256" key="3">
    <source>
        <dbReference type="ARBA" id="ARBA00004894"/>
    </source>
</evidence>
<dbReference type="Proteomes" id="UP000256794">
    <property type="component" value="Unassembled WGS sequence"/>
</dbReference>
<evidence type="ECO:0000256" key="11">
    <source>
        <dbReference type="ARBA" id="ARBA00023004"/>
    </source>
</evidence>
<dbReference type="GO" id="GO:0046872">
    <property type="term" value="F:metal ion binding"/>
    <property type="evidence" value="ECO:0007669"/>
    <property type="project" value="UniProtKB-KW"/>
</dbReference>
<name>A0AAQ0HEH3_PARVE</name>
<evidence type="ECO:0000256" key="1">
    <source>
        <dbReference type="ARBA" id="ARBA00001927"/>
    </source>
</evidence>
<feature type="domain" description="2Fe-2S ferredoxin-type" evidence="14">
    <location>
        <begin position="1"/>
        <end position="88"/>
    </location>
</feature>
<sequence length="235" mass="25482">MEVSVWRGSGDQGAYETFSVPAQDNQTVLDVVSWIQQTVDPSLTYRYACRVGMCGSCAMMVNGQPRWTCRTHVKRVLADGKLQIGPLRNLPVIKDLAADMDPFFDKWVKAGGVHKPSRSRAEPIQEVSPEEPGRVVANTAIECINCAVCYASCDTVAGNPDYLGPAALQRAWTLYNDVKVEDRQAVLDTVTGPGGCTNCHSQGSCTRFCPNELDPLSAIAGLKRAAARSFLKGRG</sequence>
<dbReference type="Pfam" id="PF13534">
    <property type="entry name" value="Fer4_17"/>
    <property type="match status" value="1"/>
</dbReference>
<dbReference type="InterPro" id="IPR025192">
    <property type="entry name" value="Succ_DH/fum_Rdtase_N"/>
</dbReference>
<dbReference type="InterPro" id="IPR004489">
    <property type="entry name" value="Succ_DH/fum_Rdtase_Fe-S"/>
</dbReference>
<dbReference type="GO" id="GO:0008177">
    <property type="term" value="F:succinate dehydrogenase (quinone) activity"/>
    <property type="evidence" value="ECO:0007669"/>
    <property type="project" value="UniProtKB-EC"/>
</dbReference>
<comment type="similarity">
    <text evidence="4">Belongs to the succinate dehydrogenase/fumarate reductase iron-sulfur protein family.</text>
</comment>
<dbReference type="GO" id="GO:0022904">
    <property type="term" value="P:respiratory electron transport chain"/>
    <property type="evidence" value="ECO:0007669"/>
    <property type="project" value="TreeGrafter"/>
</dbReference>
<comment type="cofactor">
    <cofactor evidence="2">
        <name>[4Fe-4S] cluster</name>
        <dbReference type="ChEBI" id="CHEBI:49883"/>
    </cofactor>
</comment>
<dbReference type="CDD" id="cd00207">
    <property type="entry name" value="fer2"/>
    <property type="match status" value="1"/>
</dbReference>
<evidence type="ECO:0000256" key="12">
    <source>
        <dbReference type="ARBA" id="ARBA00023014"/>
    </source>
</evidence>
<comment type="cofactor">
    <cofactor evidence="1">
        <name>[3Fe-4S] cluster</name>
        <dbReference type="ChEBI" id="CHEBI:21137"/>
    </cofactor>
</comment>
<protein>
    <recommendedName>
        <fullName evidence="7">Succinate dehydrogenase iron-sulfur subunit</fullName>
        <ecNumber evidence="6">1.3.5.1</ecNumber>
    </recommendedName>
</protein>
<evidence type="ECO:0000256" key="9">
    <source>
        <dbReference type="ARBA" id="ARBA00022723"/>
    </source>
</evidence>
<keyword evidence="10" id="KW-0560">Oxidoreductase</keyword>
<dbReference type="PANTHER" id="PTHR11921:SF29">
    <property type="entry name" value="SUCCINATE DEHYDROGENASE [UBIQUINONE] IRON-SULFUR SUBUNIT, MITOCHONDRIAL"/>
    <property type="match status" value="1"/>
</dbReference>
<evidence type="ECO:0000256" key="8">
    <source>
        <dbReference type="ARBA" id="ARBA00022485"/>
    </source>
</evidence>
<dbReference type="AlphaFoldDB" id="A0AAQ0HEH3"/>
<dbReference type="PANTHER" id="PTHR11921">
    <property type="entry name" value="SUCCINATE DEHYDROGENASE IRON-SULFUR PROTEIN"/>
    <property type="match status" value="1"/>
</dbReference>
<dbReference type="Gene3D" id="3.10.20.30">
    <property type="match status" value="1"/>
</dbReference>
<keyword evidence="11" id="KW-0408">Iron</keyword>
<organism evidence="15 16">
    <name type="scientific">Paracoccus versutus</name>
    <name type="common">Thiobacillus versutus</name>
    <dbReference type="NCBI Taxonomy" id="34007"/>
    <lineage>
        <taxon>Bacteria</taxon>
        <taxon>Pseudomonadati</taxon>
        <taxon>Pseudomonadota</taxon>
        <taxon>Alphaproteobacteria</taxon>
        <taxon>Rhodobacterales</taxon>
        <taxon>Paracoccaceae</taxon>
        <taxon>Paracoccus</taxon>
    </lineage>
</organism>
<reference evidence="15 16" key="1">
    <citation type="submission" date="2018-08" db="EMBL/GenBank/DDBJ databases">
        <title>Genomic Encyclopedia of Archaeal and Bacterial Type Strains, Phase II (KMG-II): from individual species to whole genera.</title>
        <authorList>
            <person name="Goeker M."/>
        </authorList>
    </citation>
    <scope>NUCLEOTIDE SEQUENCE [LARGE SCALE GENOMIC DNA]</scope>
    <source>
        <strain evidence="15 16">DSM 582</strain>
    </source>
</reference>
<comment type="cofactor">
    <cofactor evidence="13">
        <name>[2Fe-2S] cluster</name>
        <dbReference type="ChEBI" id="CHEBI:190135"/>
    </cofactor>
</comment>
<evidence type="ECO:0000256" key="6">
    <source>
        <dbReference type="ARBA" id="ARBA00012792"/>
    </source>
</evidence>
<comment type="pathway">
    <text evidence="3">Carbohydrate metabolism; tricarboxylic acid cycle; fumarate from succinate (bacterial route): step 1/1.</text>
</comment>
<dbReference type="NCBIfam" id="TIGR00384">
    <property type="entry name" value="dhsB"/>
    <property type="match status" value="1"/>
</dbReference>
<evidence type="ECO:0000256" key="10">
    <source>
        <dbReference type="ARBA" id="ARBA00023002"/>
    </source>
</evidence>
<keyword evidence="16" id="KW-1185">Reference proteome</keyword>
<dbReference type="InterPro" id="IPR006058">
    <property type="entry name" value="2Fe2S_fd_BS"/>
</dbReference>
<evidence type="ECO:0000256" key="13">
    <source>
        <dbReference type="ARBA" id="ARBA00034078"/>
    </source>
</evidence>
<dbReference type="InterPro" id="IPR009051">
    <property type="entry name" value="Helical_ferredxn"/>
</dbReference>
<gene>
    <name evidence="15" type="ORF">ATH84_104629</name>
</gene>
<evidence type="ECO:0000259" key="14">
    <source>
        <dbReference type="PROSITE" id="PS51085"/>
    </source>
</evidence>
<dbReference type="RefSeq" id="WP_116171283.1">
    <property type="nucleotide sequence ID" value="NZ_CP035286.1"/>
</dbReference>
<keyword evidence="9" id="KW-0479">Metal-binding</keyword>
<keyword evidence="12" id="KW-0411">Iron-sulfur</keyword>
<comment type="caution">
    <text evidence="15">The sequence shown here is derived from an EMBL/GenBank/DDBJ whole genome shotgun (WGS) entry which is preliminary data.</text>
</comment>
<dbReference type="PROSITE" id="PS51085">
    <property type="entry name" value="2FE2S_FER_2"/>
    <property type="match status" value="1"/>
</dbReference>
<dbReference type="SUPFAM" id="SSF54292">
    <property type="entry name" value="2Fe-2S ferredoxin-like"/>
    <property type="match status" value="1"/>
</dbReference>
<evidence type="ECO:0000313" key="16">
    <source>
        <dbReference type="Proteomes" id="UP000256794"/>
    </source>
</evidence>
<evidence type="ECO:0000256" key="7">
    <source>
        <dbReference type="ARBA" id="ARBA00022131"/>
    </source>
</evidence>
<dbReference type="Gene3D" id="1.10.1060.10">
    <property type="entry name" value="Alpha-helical ferredoxin"/>
    <property type="match status" value="1"/>
</dbReference>
<dbReference type="Pfam" id="PF13085">
    <property type="entry name" value="Fer2_3"/>
    <property type="match status" value="1"/>
</dbReference>
<evidence type="ECO:0000256" key="4">
    <source>
        <dbReference type="ARBA" id="ARBA00009433"/>
    </source>
</evidence>
<dbReference type="InterPro" id="IPR012675">
    <property type="entry name" value="Beta-grasp_dom_sf"/>
</dbReference>
<evidence type="ECO:0000256" key="2">
    <source>
        <dbReference type="ARBA" id="ARBA00001966"/>
    </source>
</evidence>